<evidence type="ECO:0000256" key="1">
    <source>
        <dbReference type="SAM" id="MobiDB-lite"/>
    </source>
</evidence>
<evidence type="ECO:0000313" key="2">
    <source>
        <dbReference type="EMBL" id="POW15760.1"/>
    </source>
</evidence>
<organism evidence="2 3">
    <name type="scientific">Puccinia striiformis</name>
    <dbReference type="NCBI Taxonomy" id="27350"/>
    <lineage>
        <taxon>Eukaryota</taxon>
        <taxon>Fungi</taxon>
        <taxon>Dikarya</taxon>
        <taxon>Basidiomycota</taxon>
        <taxon>Pucciniomycotina</taxon>
        <taxon>Pucciniomycetes</taxon>
        <taxon>Pucciniales</taxon>
        <taxon>Pucciniaceae</taxon>
        <taxon>Puccinia</taxon>
    </lineage>
</organism>
<accession>A0A2S4W1V2</accession>
<dbReference type="VEuPathDB" id="FungiDB:PSTT_14534"/>
<dbReference type="Proteomes" id="UP000238274">
    <property type="component" value="Unassembled WGS sequence"/>
</dbReference>
<protein>
    <submittedName>
        <fullName evidence="2">Uncharacterized protein</fullName>
    </submittedName>
</protein>
<feature type="compositionally biased region" description="Polar residues" evidence="1">
    <location>
        <begin position="161"/>
        <end position="194"/>
    </location>
</feature>
<proteinExistence type="predicted"/>
<gene>
    <name evidence="2" type="ORF">PSHT_07060</name>
</gene>
<dbReference type="OrthoDB" id="10508350at2759"/>
<reference evidence="3" key="2">
    <citation type="journal article" date="2018" name="BMC Genomics">
        <title>Genomic insights into host adaptation between the wheat stripe rust pathogen (Puccinia striiformis f. sp. tritici) and the barley stripe rust pathogen (Puccinia striiformis f. sp. hordei).</title>
        <authorList>
            <person name="Xia C."/>
            <person name="Wang M."/>
            <person name="Yin C."/>
            <person name="Cornejo O.E."/>
            <person name="Hulbert S.H."/>
            <person name="Chen X."/>
        </authorList>
    </citation>
    <scope>NUCLEOTIDE SEQUENCE [LARGE SCALE GENOMIC DNA]</scope>
    <source>
        <strain evidence="3">93TX-2</strain>
    </source>
</reference>
<feature type="region of interest" description="Disordered" evidence="1">
    <location>
        <begin position="22"/>
        <end position="100"/>
    </location>
</feature>
<reference evidence="2 3" key="1">
    <citation type="submission" date="2017-12" db="EMBL/GenBank/DDBJ databases">
        <title>Gene loss provides genomic basis for host adaptation in cereal stripe rust fungi.</title>
        <authorList>
            <person name="Xia C."/>
        </authorList>
    </citation>
    <scope>NUCLEOTIDE SEQUENCE [LARGE SCALE GENOMIC DNA]</scope>
    <source>
        <strain evidence="2 3">93TX-2</strain>
    </source>
</reference>
<feature type="compositionally biased region" description="Low complexity" evidence="1">
    <location>
        <begin position="79"/>
        <end position="90"/>
    </location>
</feature>
<dbReference type="VEuPathDB" id="FungiDB:PSHT_07060"/>
<comment type="caution">
    <text evidence="2">The sequence shown here is derived from an EMBL/GenBank/DDBJ whole genome shotgun (WGS) entry which is preliminary data.</text>
</comment>
<reference evidence="3" key="3">
    <citation type="journal article" date="2018" name="Mol. Plant Microbe Interact.">
        <title>Genome sequence resources for the wheat stripe rust pathogen (Puccinia striiformis f. sp. tritici) and the barley stripe rust pathogen (Puccinia striiformis f. sp. hordei).</title>
        <authorList>
            <person name="Xia C."/>
            <person name="Wang M."/>
            <person name="Yin C."/>
            <person name="Cornejo O.E."/>
            <person name="Hulbert S.H."/>
            <person name="Chen X."/>
        </authorList>
    </citation>
    <scope>NUCLEOTIDE SEQUENCE [LARGE SCALE GENOMIC DNA]</scope>
    <source>
        <strain evidence="3">93TX-2</strain>
    </source>
</reference>
<dbReference type="AlphaFoldDB" id="A0A2S4W1V2"/>
<feature type="region of interest" description="Disordered" evidence="1">
    <location>
        <begin position="114"/>
        <end position="135"/>
    </location>
</feature>
<evidence type="ECO:0000313" key="3">
    <source>
        <dbReference type="Proteomes" id="UP000238274"/>
    </source>
</evidence>
<name>A0A2S4W1V2_9BASI</name>
<keyword evidence="3" id="KW-1185">Reference proteome</keyword>
<dbReference type="EMBL" id="PKSM01000083">
    <property type="protein sequence ID" value="POW15760.1"/>
    <property type="molecule type" value="Genomic_DNA"/>
</dbReference>
<sequence length="346" mass="37777">MIPNHGYQLGDPLTIDQVDEWLKEAEESRPSWSSSPTSDLEVHVVDSVGSHSTPTTGSVKRQAVDQRSHQKSRPLVGSTAGAPTPANTGTQDEEVSDPNEDKIKINLEYKLHVRKKNKKQVSTQGSNKRKAGTTASAQAYTKLVSTPGSFTFLWPDKYQGGRSSSPQRSTSQNHIGAGSPQTPQGTAGDQAINNSTPFANLNELFANHPNLLPVSHFNAMHLGGYMGGPMNWMAAPPPWAMAGFAPNMMHAYAGMPPNPMAPPSSPAPSDGNLDLDDYLRYCHVNIGCQIVKDAFDTLGISHYTDFENFEVAELQEAGLKLANARALKMNMKKYARHLRSIRRRTK</sequence>
<feature type="region of interest" description="Disordered" evidence="1">
    <location>
        <begin position="155"/>
        <end position="194"/>
    </location>
</feature>
<feature type="compositionally biased region" description="Polar residues" evidence="1">
    <location>
        <begin position="49"/>
        <end position="59"/>
    </location>
</feature>